<dbReference type="Pfam" id="PF00582">
    <property type="entry name" value="Usp"/>
    <property type="match status" value="1"/>
</dbReference>
<dbReference type="InterPro" id="IPR006016">
    <property type="entry name" value="UspA"/>
</dbReference>
<evidence type="ECO:0000313" key="3">
    <source>
        <dbReference type="Proteomes" id="UP001497497"/>
    </source>
</evidence>
<dbReference type="InterPro" id="IPR014729">
    <property type="entry name" value="Rossmann-like_a/b/a_fold"/>
</dbReference>
<sequence>MGERNTIVGDDRTKVDDRYMATMFVDNVVKQGRHYSFEGSQVVMPVTWDTLSQYTFHWYLANIHKPNYQLNICHVPAYKDFIKVGMSQGDVLELMKEAEVKSTEIKRVFEKLLTDNQIVGRVLRIAGNSTWSAIVELCKLVRPCMVVMGTQTLYPPGRPRIPDNHSLLRKESRALVSSVTNDVMLHSVYPMVIVRMPCLEEAILEEERTSEDSGHKVATHAK</sequence>
<proteinExistence type="predicted"/>
<feature type="domain" description="UspA" evidence="1">
    <location>
        <begin position="42"/>
        <end position="195"/>
    </location>
</feature>
<accession>A0AAV2GXR9</accession>
<organism evidence="2 3">
    <name type="scientific">Lymnaea stagnalis</name>
    <name type="common">Great pond snail</name>
    <name type="synonym">Helix stagnalis</name>
    <dbReference type="NCBI Taxonomy" id="6523"/>
    <lineage>
        <taxon>Eukaryota</taxon>
        <taxon>Metazoa</taxon>
        <taxon>Spiralia</taxon>
        <taxon>Lophotrochozoa</taxon>
        <taxon>Mollusca</taxon>
        <taxon>Gastropoda</taxon>
        <taxon>Heterobranchia</taxon>
        <taxon>Euthyneura</taxon>
        <taxon>Panpulmonata</taxon>
        <taxon>Hygrophila</taxon>
        <taxon>Lymnaeoidea</taxon>
        <taxon>Lymnaeidae</taxon>
        <taxon>Lymnaea</taxon>
    </lineage>
</organism>
<dbReference type="Gene3D" id="3.40.50.620">
    <property type="entry name" value="HUPs"/>
    <property type="match status" value="1"/>
</dbReference>
<evidence type="ECO:0000313" key="2">
    <source>
        <dbReference type="EMBL" id="CAL1526230.1"/>
    </source>
</evidence>
<protein>
    <recommendedName>
        <fullName evidence="1">UspA domain-containing protein</fullName>
    </recommendedName>
</protein>
<comment type="caution">
    <text evidence="2">The sequence shown here is derived from an EMBL/GenBank/DDBJ whole genome shotgun (WGS) entry which is preliminary data.</text>
</comment>
<name>A0AAV2GXR9_LYMST</name>
<evidence type="ECO:0000259" key="1">
    <source>
        <dbReference type="Pfam" id="PF00582"/>
    </source>
</evidence>
<dbReference type="SUPFAM" id="SSF52402">
    <property type="entry name" value="Adenine nucleotide alpha hydrolases-like"/>
    <property type="match status" value="1"/>
</dbReference>
<gene>
    <name evidence="2" type="ORF">GSLYS_00000407001</name>
</gene>
<dbReference type="EMBL" id="CAXITT010000003">
    <property type="protein sequence ID" value="CAL1526230.1"/>
    <property type="molecule type" value="Genomic_DNA"/>
</dbReference>
<reference evidence="2 3" key="1">
    <citation type="submission" date="2024-04" db="EMBL/GenBank/DDBJ databases">
        <authorList>
            <consortium name="Genoscope - CEA"/>
            <person name="William W."/>
        </authorList>
    </citation>
    <scope>NUCLEOTIDE SEQUENCE [LARGE SCALE GENOMIC DNA]</scope>
</reference>
<keyword evidence="3" id="KW-1185">Reference proteome</keyword>
<dbReference type="AlphaFoldDB" id="A0AAV2GXR9"/>
<dbReference type="Proteomes" id="UP001497497">
    <property type="component" value="Unassembled WGS sequence"/>
</dbReference>